<keyword evidence="2 3" id="KW-0808">Transferase</keyword>
<comment type="similarity">
    <text evidence="1 3">Belongs to the UDP-glycosyltransferase family.</text>
</comment>
<evidence type="ECO:0000256" key="3">
    <source>
        <dbReference type="RuleBase" id="RU003718"/>
    </source>
</evidence>
<dbReference type="PANTHER" id="PTHR11926:SF774">
    <property type="entry name" value="UDP-GLYCOSYLTRANSFERASE 85A1-RELATED"/>
    <property type="match status" value="1"/>
</dbReference>
<dbReference type="Gene3D" id="3.40.50.2000">
    <property type="entry name" value="Glycogen Phosphorylase B"/>
    <property type="match status" value="2"/>
</dbReference>
<evidence type="ECO:0000313" key="5">
    <source>
        <dbReference type="EMBL" id="KAL2622506.1"/>
    </source>
</evidence>
<dbReference type="InterPro" id="IPR035595">
    <property type="entry name" value="UDP_glycos_trans_CS"/>
</dbReference>
<dbReference type="AlphaFoldDB" id="A0ABD1Y6X2"/>
<dbReference type="Proteomes" id="UP001605036">
    <property type="component" value="Unassembled WGS sequence"/>
</dbReference>
<dbReference type="InterPro" id="IPR002213">
    <property type="entry name" value="UDP_glucos_trans"/>
</dbReference>
<evidence type="ECO:0000256" key="1">
    <source>
        <dbReference type="ARBA" id="ARBA00009995"/>
    </source>
</evidence>
<protein>
    <recommendedName>
        <fullName evidence="4">Glycosyltransferase</fullName>
        <ecNumber evidence="4">2.4.1.-</ecNumber>
    </recommendedName>
</protein>
<dbReference type="PANTHER" id="PTHR11926">
    <property type="entry name" value="GLUCOSYL/GLUCURONOSYL TRANSFERASES"/>
    <property type="match status" value="1"/>
</dbReference>
<dbReference type="EMBL" id="JBHFFA010000006">
    <property type="protein sequence ID" value="KAL2622506.1"/>
    <property type="molecule type" value="Genomic_DNA"/>
</dbReference>
<gene>
    <name evidence="5" type="ORF">R1flu_002711</name>
</gene>
<keyword evidence="3" id="KW-0328">Glycosyltransferase</keyword>
<evidence type="ECO:0000256" key="2">
    <source>
        <dbReference type="ARBA" id="ARBA00022679"/>
    </source>
</evidence>
<evidence type="ECO:0000256" key="4">
    <source>
        <dbReference type="RuleBase" id="RU362057"/>
    </source>
</evidence>
<dbReference type="CDD" id="cd03784">
    <property type="entry name" value="GT1_Gtf-like"/>
    <property type="match status" value="1"/>
</dbReference>
<proteinExistence type="inferred from homology"/>
<evidence type="ECO:0000313" key="6">
    <source>
        <dbReference type="Proteomes" id="UP001605036"/>
    </source>
</evidence>
<sequence>MQQNDGSWCKNSNGSGGGPNVWFVPFPHVTHFKCFFSFALQLARQGLSIRFFCFDAEIRRASEPETQFLLDGLSFQFHSCDSMLGDVDPSSHLVRGHVGVNAVHNAVVEFMKSELQSGRKPACLISDLWFSLTRDVAAECGIPAWLLSPYSSVYLSVVSYIAELESKGILNLPNSPSEEGSREEIISFPGVPLLRIHEIPHFYFNKNSAICKAALRNARSIAKCDVILLTSFYELESSSFREFERFIKSVAAKNGREILHILHVGPTFHFLLSSKDESRLNLLQGGEEKHPTIKFLDSQAASSVLLVIFGTLVNFSEEQMVEIALGLENSNQPFLCALNSPLKGSGVGGDDVFSVIPADCVERTRGRGLFVQGWVPQLQLLAHPATGGFVSHCGFNSILESLSAGVPILAWPHATDQFVNCRFIVDEAHVAIEVHRGPGAFVDREEVERSVKALFHTEEGAIVRKRAHEMRDLAAWTVGEKGTTRENIHTLVALIRGQVT</sequence>
<comment type="caution">
    <text evidence="5">The sequence shown here is derived from an EMBL/GenBank/DDBJ whole genome shotgun (WGS) entry which is preliminary data.</text>
</comment>
<organism evidence="5 6">
    <name type="scientific">Riccia fluitans</name>
    <dbReference type="NCBI Taxonomy" id="41844"/>
    <lineage>
        <taxon>Eukaryota</taxon>
        <taxon>Viridiplantae</taxon>
        <taxon>Streptophyta</taxon>
        <taxon>Embryophyta</taxon>
        <taxon>Marchantiophyta</taxon>
        <taxon>Marchantiopsida</taxon>
        <taxon>Marchantiidae</taxon>
        <taxon>Marchantiales</taxon>
        <taxon>Ricciaceae</taxon>
        <taxon>Riccia</taxon>
    </lineage>
</organism>
<dbReference type="Pfam" id="PF00201">
    <property type="entry name" value="UDPGT"/>
    <property type="match status" value="1"/>
</dbReference>
<name>A0ABD1Y6X2_9MARC</name>
<dbReference type="FunFam" id="3.40.50.2000:FF:000060">
    <property type="entry name" value="Glycosyltransferase"/>
    <property type="match status" value="1"/>
</dbReference>
<dbReference type="PROSITE" id="PS00375">
    <property type="entry name" value="UDPGT"/>
    <property type="match status" value="1"/>
</dbReference>
<dbReference type="GO" id="GO:0016757">
    <property type="term" value="F:glycosyltransferase activity"/>
    <property type="evidence" value="ECO:0007669"/>
    <property type="project" value="UniProtKB-KW"/>
</dbReference>
<dbReference type="EC" id="2.4.1.-" evidence="4"/>
<accession>A0ABD1Y6X2</accession>
<reference evidence="5 6" key="1">
    <citation type="submission" date="2024-09" db="EMBL/GenBank/DDBJ databases">
        <title>Chromosome-scale assembly of Riccia fluitans.</title>
        <authorList>
            <person name="Paukszto L."/>
            <person name="Sawicki J."/>
            <person name="Karawczyk K."/>
            <person name="Piernik-Szablinska J."/>
            <person name="Szczecinska M."/>
            <person name="Mazdziarz M."/>
        </authorList>
    </citation>
    <scope>NUCLEOTIDE SEQUENCE [LARGE SCALE GENOMIC DNA]</scope>
    <source>
        <strain evidence="5">Rf_01</strain>
        <tissue evidence="5">Aerial parts of the thallus</tissue>
    </source>
</reference>
<dbReference type="SUPFAM" id="SSF53756">
    <property type="entry name" value="UDP-Glycosyltransferase/glycogen phosphorylase"/>
    <property type="match status" value="1"/>
</dbReference>
<keyword evidence="6" id="KW-1185">Reference proteome</keyword>